<dbReference type="GO" id="GO:0005634">
    <property type="term" value="C:nucleus"/>
    <property type="evidence" value="ECO:0007669"/>
    <property type="project" value="TreeGrafter"/>
</dbReference>
<reference key="2">
    <citation type="submission" date="2011-08" db="EMBL/GenBank/DDBJ databases">
        <title>Genome sequence of Naumovozyma castellii.</title>
        <authorList>
            <person name="Gordon J.L."/>
            <person name="Armisen D."/>
            <person name="Proux-Wera E."/>
            <person name="OhEigeartaigh S.S."/>
            <person name="Byrne K.P."/>
            <person name="Wolfe K.H."/>
        </authorList>
    </citation>
    <scope>NUCLEOTIDE SEQUENCE</scope>
    <source>
        <strain>Type strain:CBS 4309</strain>
    </source>
</reference>
<dbReference type="Proteomes" id="UP000001640">
    <property type="component" value="Chromosome 5"/>
</dbReference>
<evidence type="ECO:0000313" key="6">
    <source>
        <dbReference type="EMBL" id="CCC70354.1"/>
    </source>
</evidence>
<keyword evidence="2 4" id="KW-0853">WD repeat</keyword>
<name>G0VFT7_NAUCA</name>
<feature type="compositionally biased region" description="Acidic residues" evidence="5">
    <location>
        <begin position="596"/>
        <end position="607"/>
    </location>
</feature>
<dbReference type="InterPro" id="IPR019775">
    <property type="entry name" value="WD40_repeat_CS"/>
</dbReference>
<gene>
    <name evidence="6" type="primary">NCAS0E02840</name>
    <name evidence="6" type="ordered locus">NCAS_0E02840</name>
</gene>
<dbReference type="PROSITE" id="PS50294">
    <property type="entry name" value="WD_REPEATS_REGION"/>
    <property type="match status" value="1"/>
</dbReference>
<feature type="region of interest" description="Disordered" evidence="5">
    <location>
        <begin position="562"/>
        <end position="607"/>
    </location>
</feature>
<dbReference type="AlphaFoldDB" id="G0VFT7"/>
<protein>
    <submittedName>
        <fullName evidence="6">Uncharacterized protein</fullName>
    </submittedName>
</protein>
<feature type="compositionally biased region" description="Acidic residues" evidence="5">
    <location>
        <begin position="83"/>
        <end position="94"/>
    </location>
</feature>
<sequence length="607" mass="67658">MAKFKLLIKNSLHSTTDFSRKLKYILKMISATGWVPRGFASEFPEKYELDDSELERIEHLAKLNLDDVKAELGDDAVQELLNDENEEQEQEQEQEVQQSSETLKDQIEVDDDLKEYDLEHYDDNGTEGGADITMFPGLSNDDGIKFHEGEQGQDPYISLPTQEETVEEKQESQVYPTDNLILATRTEDDVSYLDVYVYDDGAGFHSNEIPAERGDELDPDVARGLVRDGSLYVHHDLMLPAFPLCVEWINYRPNSGDNNGDNVANFAAVGTFDPQIEIWNLDCVDKAFPDMILGEPLDNSLAGLKKKKKSKSKTQQHITTHHTDAVLSLSHNKQFRAVLASTSADHTVKLWDLNTATAARSLASIHNNKNVSSSEWHVSNGSILLTGGYDSRIALSDVRISDEKQMSKYWSVMPGEEIECTTFADENIILCGTDAGNIYSFDIRNNENSKPVWTLKAHDAGISSLSCNKFIPGLMSTGAMGEKTVKLWKFPLGGDLAVGKGPNMVLSRDFDVGNVLTTSFAPDLEVSGTMVIGGVNKDLKLWDVFTNRTVRKSFASELKDVQNRARQEAEQSGKSSRIARKYTQNDNPDTVLMVDDQGEDEEEGDSE</sequence>
<dbReference type="SUPFAM" id="SSF50978">
    <property type="entry name" value="WD40 repeat-like"/>
    <property type="match status" value="1"/>
</dbReference>
<dbReference type="FunCoup" id="G0VFT7">
    <property type="interactions" value="1626"/>
</dbReference>
<keyword evidence="3" id="KW-0677">Repeat</keyword>
<evidence type="ECO:0000256" key="1">
    <source>
        <dbReference type="ARBA" id="ARBA00022553"/>
    </source>
</evidence>
<evidence type="ECO:0000256" key="5">
    <source>
        <dbReference type="SAM" id="MobiDB-lite"/>
    </source>
</evidence>
<dbReference type="SMART" id="SM00320">
    <property type="entry name" value="WD40"/>
    <property type="match status" value="4"/>
</dbReference>
<feature type="repeat" description="WD" evidence="4">
    <location>
        <begin position="319"/>
        <end position="361"/>
    </location>
</feature>
<proteinExistence type="predicted"/>
<dbReference type="InterPro" id="IPR001680">
    <property type="entry name" value="WD40_rpt"/>
</dbReference>
<reference evidence="6 7" key="1">
    <citation type="journal article" date="2011" name="Proc. Natl. Acad. Sci. U.S.A.">
        <title>Evolutionary erosion of yeast sex chromosomes by mating-type switching accidents.</title>
        <authorList>
            <person name="Gordon J.L."/>
            <person name="Armisen D."/>
            <person name="Proux-Wera E."/>
            <person name="Oheigeartaigh S.S."/>
            <person name="Byrne K.P."/>
            <person name="Wolfe K.H."/>
        </authorList>
    </citation>
    <scope>NUCLEOTIDE SEQUENCE [LARGE SCALE GENOMIC DNA]</scope>
    <source>
        <strain evidence="7">ATCC 76901 / BCRC 22586 / CBS 4309 / NBRC 1992 / NRRL Y-12630</strain>
    </source>
</reference>
<dbReference type="InterPro" id="IPR015943">
    <property type="entry name" value="WD40/YVTN_repeat-like_dom_sf"/>
</dbReference>
<dbReference type="OrthoDB" id="270624at2759"/>
<dbReference type="HOGENOM" id="CLU_023867_0_1_1"/>
<dbReference type="PROSITE" id="PS00678">
    <property type="entry name" value="WD_REPEATS_1"/>
    <property type="match status" value="1"/>
</dbReference>
<dbReference type="STRING" id="1064592.G0VFT7"/>
<dbReference type="KEGG" id="ncs:NCAS_0E02840"/>
<dbReference type="RefSeq" id="XP_003676713.1">
    <property type="nucleotide sequence ID" value="XM_003676665.1"/>
</dbReference>
<dbReference type="InterPro" id="IPR044285">
    <property type="entry name" value="PWP1"/>
</dbReference>
<accession>G0VFT7</accession>
<dbReference type="InterPro" id="IPR036322">
    <property type="entry name" value="WD40_repeat_dom_sf"/>
</dbReference>
<dbReference type="Gene3D" id="2.130.10.10">
    <property type="entry name" value="YVTN repeat-like/Quinoprotein amine dehydrogenase"/>
    <property type="match status" value="2"/>
</dbReference>
<dbReference type="Pfam" id="PF00400">
    <property type="entry name" value="WD40"/>
    <property type="match status" value="1"/>
</dbReference>
<organism evidence="6 7">
    <name type="scientific">Naumovozyma castellii</name>
    <name type="common">Yeast</name>
    <name type="synonym">Saccharomyces castellii</name>
    <dbReference type="NCBI Taxonomy" id="27288"/>
    <lineage>
        <taxon>Eukaryota</taxon>
        <taxon>Fungi</taxon>
        <taxon>Dikarya</taxon>
        <taxon>Ascomycota</taxon>
        <taxon>Saccharomycotina</taxon>
        <taxon>Saccharomycetes</taxon>
        <taxon>Saccharomycetales</taxon>
        <taxon>Saccharomycetaceae</taxon>
        <taxon>Naumovozyma</taxon>
    </lineage>
</organism>
<evidence type="ECO:0000256" key="2">
    <source>
        <dbReference type="ARBA" id="ARBA00022574"/>
    </source>
</evidence>
<keyword evidence="1" id="KW-0597">Phosphoprotein</keyword>
<dbReference type="GeneID" id="96903985"/>
<dbReference type="GO" id="GO:0006364">
    <property type="term" value="P:rRNA processing"/>
    <property type="evidence" value="ECO:0007669"/>
    <property type="project" value="EnsemblFungi"/>
</dbReference>
<evidence type="ECO:0000256" key="3">
    <source>
        <dbReference type="ARBA" id="ARBA00022737"/>
    </source>
</evidence>
<dbReference type="OMA" id="CFVPRGV"/>
<dbReference type="PROSITE" id="PS50082">
    <property type="entry name" value="WD_REPEATS_2"/>
    <property type="match status" value="1"/>
</dbReference>
<dbReference type="EMBL" id="HE576756">
    <property type="protein sequence ID" value="CCC70354.1"/>
    <property type="molecule type" value="Genomic_DNA"/>
</dbReference>
<evidence type="ECO:0000256" key="4">
    <source>
        <dbReference type="PROSITE-ProRule" id="PRU00221"/>
    </source>
</evidence>
<dbReference type="eggNOG" id="KOG0270">
    <property type="taxonomic scope" value="Eukaryota"/>
</dbReference>
<dbReference type="PANTHER" id="PTHR14091">
    <property type="entry name" value="PERIODIC TRYPTOPHAN PROTEIN 1"/>
    <property type="match status" value="1"/>
</dbReference>
<keyword evidence="7" id="KW-1185">Reference proteome</keyword>
<dbReference type="InParanoid" id="G0VFT7"/>
<feature type="region of interest" description="Disordered" evidence="5">
    <location>
        <begin position="83"/>
        <end position="108"/>
    </location>
</feature>
<dbReference type="PANTHER" id="PTHR14091:SF0">
    <property type="entry name" value="PERIODIC TRYPTOPHAN PROTEIN 1 HOMOLOG"/>
    <property type="match status" value="1"/>
</dbReference>
<feature type="compositionally biased region" description="Basic and acidic residues" evidence="5">
    <location>
        <begin position="562"/>
        <end position="571"/>
    </location>
</feature>
<evidence type="ECO:0000313" key="7">
    <source>
        <dbReference type="Proteomes" id="UP000001640"/>
    </source>
</evidence>